<comment type="similarity">
    <text evidence="2 13">Belongs to the sodium:solute symporter (SSF) (TC 2.A.21) family.</text>
</comment>
<dbReference type="PANTHER" id="PTHR48086:SF3">
    <property type="entry name" value="SODIUM_PROLINE SYMPORTER"/>
    <property type="match status" value="1"/>
</dbReference>
<feature type="transmembrane region" description="Helical" evidence="14">
    <location>
        <begin position="186"/>
        <end position="207"/>
    </location>
</feature>
<evidence type="ECO:0000256" key="3">
    <source>
        <dbReference type="ARBA" id="ARBA00022448"/>
    </source>
</evidence>
<evidence type="ECO:0000256" key="10">
    <source>
        <dbReference type="ARBA" id="ARBA00023136"/>
    </source>
</evidence>
<comment type="caution">
    <text evidence="15">The sequence shown here is derived from an EMBL/GenBank/DDBJ whole genome shotgun (WGS) entry which is preliminary data.</text>
</comment>
<sequence>MEQITLYTWIGFIAFLLLMLVIGYLSARRMKTIADFATGGGKLGPYVLGLSFAATYLSAATFLGYPGWSYEWGFSNLWLFLAIILGGPVGVLMVAKKIRKLNTTQKSISLPDWLGDFYQSDVLRVGTALILLFNIFYIAAQFVAGAKIFEYLLGMSYTGGLIFITAVVVVYVFAGGAIADIYTDAIQVVIMAVAGIAVFVSGIVIFWKGSITDTFSGISANLAGQNENLVAVFNPESLHFYSFGAVVGAITIQWAFASAPHLFNKVLGLRNEKDLGKMIATYVAVATLCVLVLFGGLYSRAALGDSAAAADLALMDYIIWAFPAIFVAMFGVVILAAAMSTTDGIFVSISTVFANDIFLKFLVRRKIVKVSDDKAQKIAFRISRMTVPVIGLLAFLLVLEPPKYMGDVMWIGISGIAAGTMGPILQAVYAKRRAPAKAAELSMFCGLGSYLLLYFTGVIPSTMTAGAVSTFIGIATINIATWVIRLTDGRTHAEEGGV</sequence>
<keyword evidence="16" id="KW-1185">Reference proteome</keyword>
<dbReference type="PANTHER" id="PTHR48086">
    <property type="entry name" value="SODIUM/PROLINE SYMPORTER-RELATED"/>
    <property type="match status" value="1"/>
</dbReference>
<feature type="transmembrane region" description="Helical" evidence="14">
    <location>
        <begin position="128"/>
        <end position="149"/>
    </location>
</feature>
<dbReference type="InterPro" id="IPR038377">
    <property type="entry name" value="Na/Glc_symporter_sf"/>
</dbReference>
<evidence type="ECO:0000256" key="2">
    <source>
        <dbReference type="ARBA" id="ARBA00006434"/>
    </source>
</evidence>
<dbReference type="InterPro" id="IPR050277">
    <property type="entry name" value="Sodium:Solute_Symporter"/>
</dbReference>
<feature type="transmembrane region" description="Helical" evidence="14">
    <location>
        <begin position="465"/>
        <end position="484"/>
    </location>
</feature>
<evidence type="ECO:0000256" key="12">
    <source>
        <dbReference type="ARBA" id="ARBA00033708"/>
    </source>
</evidence>
<keyword evidence="3" id="KW-0813">Transport</keyword>
<dbReference type="Pfam" id="PF00474">
    <property type="entry name" value="SSF"/>
    <property type="match status" value="1"/>
</dbReference>
<dbReference type="Proteomes" id="UP000034287">
    <property type="component" value="Unassembled WGS sequence"/>
</dbReference>
<gene>
    <name evidence="15" type="ORF">WN59_05225</name>
</gene>
<keyword evidence="4" id="KW-1003">Cell membrane</keyword>
<dbReference type="OrthoDB" id="9810181at2"/>
<name>A0A0M2SQ14_9STAP</name>
<comment type="catalytic activity">
    <reaction evidence="12">
        <text>L-proline(in) + Na(+)(in) = L-proline(out) + Na(+)(out)</text>
        <dbReference type="Rhea" id="RHEA:28967"/>
        <dbReference type="ChEBI" id="CHEBI:29101"/>
        <dbReference type="ChEBI" id="CHEBI:60039"/>
    </reaction>
</comment>
<reference evidence="15 16" key="1">
    <citation type="submission" date="2015-04" db="EMBL/GenBank/DDBJ databases">
        <title>Taxonomic description and genome sequence of Salinicoccus sediminis sp. nov., a novel hyper halotolerant bacterium isolated from marine sediment.</title>
        <authorList>
            <person name="Mathan Kumar R."/>
            <person name="Kaur G."/>
            <person name="Kumar N."/>
            <person name="Kumar A."/>
            <person name="Singh N.K."/>
            <person name="Kaur N."/>
            <person name="Mayilraj S."/>
        </authorList>
    </citation>
    <scope>NUCLEOTIDE SEQUENCE [LARGE SCALE GENOMIC DNA]</scope>
    <source>
        <strain evidence="15 16">SV-16</strain>
    </source>
</reference>
<dbReference type="GO" id="GO:0015293">
    <property type="term" value="F:symporter activity"/>
    <property type="evidence" value="ECO:0007669"/>
    <property type="project" value="UniProtKB-KW"/>
</dbReference>
<evidence type="ECO:0000256" key="4">
    <source>
        <dbReference type="ARBA" id="ARBA00022475"/>
    </source>
</evidence>
<keyword evidence="5 14" id="KW-0812">Transmembrane</keyword>
<protein>
    <submittedName>
        <fullName evidence="15">Sodium:pantothenate symporter</fullName>
    </submittedName>
</protein>
<keyword evidence="6" id="KW-0769">Symport</keyword>
<evidence type="ECO:0000256" key="13">
    <source>
        <dbReference type="RuleBase" id="RU362091"/>
    </source>
</evidence>
<keyword evidence="9" id="KW-0406">Ion transport</keyword>
<organism evidence="15 16">
    <name type="scientific">Salinicoccus sediminis</name>
    <dbReference type="NCBI Taxonomy" id="1432562"/>
    <lineage>
        <taxon>Bacteria</taxon>
        <taxon>Bacillati</taxon>
        <taxon>Bacillota</taxon>
        <taxon>Bacilli</taxon>
        <taxon>Bacillales</taxon>
        <taxon>Staphylococcaceae</taxon>
        <taxon>Salinicoccus</taxon>
    </lineage>
</organism>
<evidence type="ECO:0000256" key="9">
    <source>
        <dbReference type="ARBA" id="ARBA00023065"/>
    </source>
</evidence>
<keyword evidence="11" id="KW-0739">Sodium transport</keyword>
<evidence type="ECO:0000256" key="6">
    <source>
        <dbReference type="ARBA" id="ARBA00022847"/>
    </source>
</evidence>
<dbReference type="AlphaFoldDB" id="A0A0M2SQ14"/>
<evidence type="ECO:0000313" key="16">
    <source>
        <dbReference type="Proteomes" id="UP000034287"/>
    </source>
</evidence>
<dbReference type="GO" id="GO:0005886">
    <property type="term" value="C:plasma membrane"/>
    <property type="evidence" value="ECO:0007669"/>
    <property type="project" value="UniProtKB-SubCell"/>
</dbReference>
<keyword evidence="10 14" id="KW-0472">Membrane</keyword>
<evidence type="ECO:0000256" key="8">
    <source>
        <dbReference type="ARBA" id="ARBA00023053"/>
    </source>
</evidence>
<keyword evidence="8" id="KW-0915">Sodium</keyword>
<dbReference type="STRING" id="1432562.WN59_05225"/>
<feature type="transmembrane region" description="Helical" evidence="14">
    <location>
        <begin position="77"/>
        <end position="95"/>
    </location>
</feature>
<dbReference type="RefSeq" id="WP_046513714.1">
    <property type="nucleotide sequence ID" value="NZ_LAYZ01000002.1"/>
</dbReference>
<feature type="transmembrane region" description="Helical" evidence="14">
    <location>
        <begin position="378"/>
        <end position="398"/>
    </location>
</feature>
<feature type="transmembrane region" description="Helical" evidence="14">
    <location>
        <begin position="46"/>
        <end position="65"/>
    </location>
</feature>
<keyword evidence="7 14" id="KW-1133">Transmembrane helix</keyword>
<comment type="subcellular location">
    <subcellularLocation>
        <location evidence="1">Cell membrane</location>
        <topology evidence="1">Multi-pass membrane protein</topology>
    </subcellularLocation>
</comment>
<feature type="transmembrane region" description="Helical" evidence="14">
    <location>
        <begin position="410"/>
        <end position="429"/>
    </location>
</feature>
<feature type="transmembrane region" description="Helical" evidence="14">
    <location>
        <begin position="278"/>
        <end position="297"/>
    </location>
</feature>
<dbReference type="InterPro" id="IPR001734">
    <property type="entry name" value="Na/solute_symporter"/>
</dbReference>
<proteinExistence type="inferred from homology"/>
<feature type="transmembrane region" description="Helical" evidence="14">
    <location>
        <begin position="441"/>
        <end position="459"/>
    </location>
</feature>
<dbReference type="GO" id="GO:0006814">
    <property type="term" value="P:sodium ion transport"/>
    <property type="evidence" value="ECO:0007669"/>
    <property type="project" value="UniProtKB-KW"/>
</dbReference>
<accession>A0A0M2SQ14</accession>
<evidence type="ECO:0000256" key="1">
    <source>
        <dbReference type="ARBA" id="ARBA00004651"/>
    </source>
</evidence>
<dbReference type="Gene3D" id="1.20.1730.10">
    <property type="entry name" value="Sodium/glucose cotransporter"/>
    <property type="match status" value="1"/>
</dbReference>
<dbReference type="PROSITE" id="PS50283">
    <property type="entry name" value="NA_SOLUT_SYMP_3"/>
    <property type="match status" value="1"/>
</dbReference>
<feature type="transmembrane region" description="Helical" evidence="14">
    <location>
        <begin position="317"/>
        <end position="338"/>
    </location>
</feature>
<evidence type="ECO:0000256" key="7">
    <source>
        <dbReference type="ARBA" id="ARBA00022989"/>
    </source>
</evidence>
<dbReference type="PATRIC" id="fig|1432562.3.peg.1034"/>
<feature type="transmembrane region" description="Helical" evidence="14">
    <location>
        <begin position="6"/>
        <end position="25"/>
    </location>
</feature>
<evidence type="ECO:0000256" key="11">
    <source>
        <dbReference type="ARBA" id="ARBA00023201"/>
    </source>
</evidence>
<evidence type="ECO:0000256" key="14">
    <source>
        <dbReference type="SAM" id="Phobius"/>
    </source>
</evidence>
<evidence type="ECO:0000313" key="15">
    <source>
        <dbReference type="EMBL" id="KKK35037.1"/>
    </source>
</evidence>
<feature type="transmembrane region" description="Helical" evidence="14">
    <location>
        <begin position="155"/>
        <end position="174"/>
    </location>
</feature>
<feature type="transmembrane region" description="Helical" evidence="14">
    <location>
        <begin position="238"/>
        <end position="257"/>
    </location>
</feature>
<evidence type="ECO:0000256" key="5">
    <source>
        <dbReference type="ARBA" id="ARBA00022692"/>
    </source>
</evidence>
<dbReference type="EMBL" id="LAYZ01000002">
    <property type="protein sequence ID" value="KKK35037.1"/>
    <property type="molecule type" value="Genomic_DNA"/>
</dbReference>